<dbReference type="Pfam" id="PF11248">
    <property type="entry name" value="DUF3046"/>
    <property type="match status" value="1"/>
</dbReference>
<comment type="caution">
    <text evidence="1">The sequence shown here is derived from an EMBL/GenBank/DDBJ whole genome shotgun (WGS) entry which is preliminary data.</text>
</comment>
<dbReference type="InterPro" id="IPR021408">
    <property type="entry name" value="DUF3046"/>
</dbReference>
<evidence type="ECO:0000313" key="2">
    <source>
        <dbReference type="Proteomes" id="UP000010445"/>
    </source>
</evidence>
<gene>
    <name evidence="1" type="ORF">HMPREF9997_01392</name>
</gene>
<proteinExistence type="predicted"/>
<dbReference type="RefSeq" id="WP_006063621.1">
    <property type="nucleotide sequence ID" value="NZ_KB290831.1"/>
</dbReference>
<dbReference type="EMBL" id="AMEM01000018">
    <property type="protein sequence ID" value="EKX90177.1"/>
    <property type="molecule type" value="Genomic_DNA"/>
</dbReference>
<reference evidence="1 2" key="1">
    <citation type="submission" date="2012-05" db="EMBL/GenBank/DDBJ databases">
        <authorList>
            <person name="Weinstock G."/>
            <person name="Sodergren E."/>
            <person name="Lobos E.A."/>
            <person name="Fulton L."/>
            <person name="Fulton R."/>
            <person name="Courtney L."/>
            <person name="Fronick C."/>
            <person name="O'Laughlin M."/>
            <person name="Godfrey J."/>
            <person name="Wilson R.M."/>
            <person name="Miner T."/>
            <person name="Farmer C."/>
            <person name="Delehaunty K."/>
            <person name="Cordes M."/>
            <person name="Minx P."/>
            <person name="Tomlinson C."/>
            <person name="Chen J."/>
            <person name="Wollam A."/>
            <person name="Pepin K.H."/>
            <person name="Bhonagiri V."/>
            <person name="Zhang X."/>
            <person name="Suruliraj S."/>
            <person name="Warren W."/>
            <person name="Mitreva M."/>
            <person name="Mardis E.R."/>
            <person name="Wilson R.K."/>
        </authorList>
    </citation>
    <scope>NUCLEOTIDE SEQUENCE [LARGE SCALE GENOMIC DNA]</scope>
    <source>
        <strain evidence="1 2">F0235</strain>
    </source>
</reference>
<evidence type="ECO:0000313" key="1">
    <source>
        <dbReference type="EMBL" id="EKX90177.1"/>
    </source>
</evidence>
<dbReference type="PATRIC" id="fig|1035195.3.peg.1249"/>
<dbReference type="eggNOG" id="ENOG502ZH1R">
    <property type="taxonomic scope" value="Bacteria"/>
</dbReference>
<keyword evidence="2" id="KW-1185">Reference proteome</keyword>
<name>L1MG04_9CORY</name>
<protein>
    <recommendedName>
        <fullName evidence="3">DUF3046 domain-containing protein</fullName>
    </recommendedName>
</protein>
<accession>L1MG04</accession>
<evidence type="ECO:0008006" key="3">
    <source>
        <dbReference type="Google" id="ProtNLM"/>
    </source>
</evidence>
<dbReference type="AlphaFoldDB" id="L1MG04"/>
<sequence length="68" mass="8181">MELTRFHQCVDDEFGHDYGTWILRSHVLSEYGKTPNELLDTETNVREIWWALCRDFDVPKERWLGPDL</sequence>
<dbReference type="STRING" id="1035195.HMPREF9997_01392"/>
<dbReference type="Proteomes" id="UP000010445">
    <property type="component" value="Unassembled WGS sequence"/>
</dbReference>
<dbReference type="OrthoDB" id="3215033at2"/>
<dbReference type="HOGENOM" id="CLU_179041_0_0_11"/>
<organism evidence="1 2">
    <name type="scientific">Corynebacterium durum F0235</name>
    <dbReference type="NCBI Taxonomy" id="1035195"/>
    <lineage>
        <taxon>Bacteria</taxon>
        <taxon>Bacillati</taxon>
        <taxon>Actinomycetota</taxon>
        <taxon>Actinomycetes</taxon>
        <taxon>Mycobacteriales</taxon>
        <taxon>Corynebacteriaceae</taxon>
        <taxon>Corynebacterium</taxon>
    </lineage>
</organism>